<dbReference type="InterPro" id="IPR001128">
    <property type="entry name" value="Cyt_P450"/>
</dbReference>
<dbReference type="PANTHER" id="PTHR46206:SF2">
    <property type="entry name" value="CYTOCHROME P450 MONOOXYGENASE AUSG-RELATED"/>
    <property type="match status" value="1"/>
</dbReference>
<dbReference type="EMBL" id="FJUW01000029">
    <property type="protein sequence ID" value="CZT03721.1"/>
    <property type="molecule type" value="Genomic_DNA"/>
</dbReference>
<dbReference type="GO" id="GO:0020037">
    <property type="term" value="F:heme binding"/>
    <property type="evidence" value="ECO:0007669"/>
    <property type="project" value="InterPro"/>
</dbReference>
<dbReference type="PRINTS" id="PR00465">
    <property type="entry name" value="EP450IV"/>
</dbReference>
<sequence length="525" mass="59917">MIITLWDFQSLIRRLQDTYPRHTIPNLVFAAAATYLIWMTANIILYRRKLSSFPNATSNQGLFGIFSTKARTAFITDCANLVKRGFSMNQTAFRLRTDHSEVIVLSSRLAEDIRSEKRLSAGKYTETELMGHIPGFEPLGFAGTHRKLMHDVITTRLNRVLPKMPNFVSNEASDVLKSSWTDDKSFHKVHLYQTALTLIARVSILAFLGPDLCRNQRWVEINTQYTVVALGAVNALRKWPRFLLPMVHWFHPQVRATRALLNEARTILGPTHEKRARELAAGKEAPSDALTWFEELAQGQPYSYDPTVAQMTFTVASIHATTDMFCQILLDLTKYPEIVEALRKELLDVLKKNGWQQSSFSQLKLMDSVMKESQRLKPISQVFNKRVATDDIKLDEDLQIPKGAYIVVSANNMKDPETYPEPEVFDAYRFIKRAENPEYARSSSFSSVSVDHTGFGFGNHACPGRFYVTLELKILLAHIILRYDWKLPDGYESKIFCNGFDTVTDMMAEILVRRRAEEIDVGLTC</sequence>
<keyword evidence="6 8" id="KW-0408">Iron</keyword>
<proteinExistence type="inferred from homology"/>
<dbReference type="InParanoid" id="A0A1E1KZN0"/>
<organism evidence="11 12">
    <name type="scientific">Rhynchosporium graminicola</name>
    <dbReference type="NCBI Taxonomy" id="2792576"/>
    <lineage>
        <taxon>Eukaryota</taxon>
        <taxon>Fungi</taxon>
        <taxon>Dikarya</taxon>
        <taxon>Ascomycota</taxon>
        <taxon>Pezizomycotina</taxon>
        <taxon>Leotiomycetes</taxon>
        <taxon>Helotiales</taxon>
        <taxon>Ploettnerulaceae</taxon>
        <taxon>Rhynchosporium</taxon>
    </lineage>
</organism>
<keyword evidence="10" id="KW-0472">Membrane</keyword>
<dbReference type="SUPFAM" id="SSF48264">
    <property type="entry name" value="Cytochrome P450"/>
    <property type="match status" value="1"/>
</dbReference>
<evidence type="ECO:0000256" key="4">
    <source>
        <dbReference type="ARBA" id="ARBA00022723"/>
    </source>
</evidence>
<dbReference type="Proteomes" id="UP000178129">
    <property type="component" value="Unassembled WGS sequence"/>
</dbReference>
<feature type="binding site" description="axial binding residue" evidence="8">
    <location>
        <position position="462"/>
    </location>
    <ligand>
        <name>heme</name>
        <dbReference type="ChEBI" id="CHEBI:30413"/>
    </ligand>
    <ligandPart>
        <name>Fe</name>
        <dbReference type="ChEBI" id="CHEBI:18248"/>
    </ligandPart>
</feature>
<reference evidence="12" key="1">
    <citation type="submission" date="2016-03" db="EMBL/GenBank/DDBJ databases">
        <authorList>
            <person name="Ploux O."/>
        </authorList>
    </citation>
    <scope>NUCLEOTIDE SEQUENCE [LARGE SCALE GENOMIC DNA]</scope>
    <source>
        <strain evidence="12">UK7</strain>
    </source>
</reference>
<evidence type="ECO:0000256" key="9">
    <source>
        <dbReference type="RuleBase" id="RU000461"/>
    </source>
</evidence>
<evidence type="ECO:0000256" key="10">
    <source>
        <dbReference type="SAM" id="Phobius"/>
    </source>
</evidence>
<evidence type="ECO:0000256" key="3">
    <source>
        <dbReference type="ARBA" id="ARBA00022617"/>
    </source>
</evidence>
<dbReference type="GO" id="GO:0004497">
    <property type="term" value="F:monooxygenase activity"/>
    <property type="evidence" value="ECO:0007669"/>
    <property type="project" value="UniProtKB-KW"/>
</dbReference>
<dbReference type="InterPro" id="IPR036396">
    <property type="entry name" value="Cyt_P450_sf"/>
</dbReference>
<evidence type="ECO:0000313" key="11">
    <source>
        <dbReference type="EMBL" id="CZT03721.1"/>
    </source>
</evidence>
<dbReference type="GO" id="GO:0016705">
    <property type="term" value="F:oxidoreductase activity, acting on paired donors, with incorporation or reduction of molecular oxygen"/>
    <property type="evidence" value="ECO:0007669"/>
    <property type="project" value="InterPro"/>
</dbReference>
<keyword evidence="7 9" id="KW-0503">Monooxygenase</keyword>
<keyword evidence="10" id="KW-0812">Transmembrane</keyword>
<dbReference type="GO" id="GO:0005506">
    <property type="term" value="F:iron ion binding"/>
    <property type="evidence" value="ECO:0007669"/>
    <property type="project" value="InterPro"/>
</dbReference>
<keyword evidence="3 8" id="KW-0349">Heme</keyword>
<evidence type="ECO:0000256" key="2">
    <source>
        <dbReference type="ARBA" id="ARBA00010617"/>
    </source>
</evidence>
<dbReference type="Gene3D" id="1.10.630.10">
    <property type="entry name" value="Cytochrome P450"/>
    <property type="match status" value="1"/>
</dbReference>
<evidence type="ECO:0000256" key="1">
    <source>
        <dbReference type="ARBA" id="ARBA00001971"/>
    </source>
</evidence>
<keyword evidence="12" id="KW-1185">Reference proteome</keyword>
<dbReference type="InterPro" id="IPR002403">
    <property type="entry name" value="Cyt_P450_E_grp-IV"/>
</dbReference>
<comment type="caution">
    <text evidence="11">The sequence shown here is derived from an EMBL/GenBank/DDBJ whole genome shotgun (WGS) entry which is preliminary data.</text>
</comment>
<dbReference type="PROSITE" id="PS00086">
    <property type="entry name" value="CYTOCHROME_P450"/>
    <property type="match status" value="1"/>
</dbReference>
<evidence type="ECO:0000256" key="7">
    <source>
        <dbReference type="ARBA" id="ARBA00023033"/>
    </source>
</evidence>
<dbReference type="STRING" id="914237.A0A1E1KZN0"/>
<feature type="transmembrane region" description="Helical" evidence="10">
    <location>
        <begin position="27"/>
        <end position="46"/>
    </location>
</feature>
<evidence type="ECO:0000256" key="5">
    <source>
        <dbReference type="ARBA" id="ARBA00023002"/>
    </source>
</evidence>
<dbReference type="CDD" id="cd11041">
    <property type="entry name" value="CYP503A1-like"/>
    <property type="match status" value="1"/>
</dbReference>
<gene>
    <name evidence="11" type="ORF">RCO7_07603</name>
</gene>
<dbReference type="Pfam" id="PF00067">
    <property type="entry name" value="p450"/>
    <property type="match status" value="1"/>
</dbReference>
<comment type="cofactor">
    <cofactor evidence="1 8">
        <name>heme</name>
        <dbReference type="ChEBI" id="CHEBI:30413"/>
    </cofactor>
</comment>
<evidence type="ECO:0000313" key="12">
    <source>
        <dbReference type="Proteomes" id="UP000178129"/>
    </source>
</evidence>
<comment type="similarity">
    <text evidence="2 9">Belongs to the cytochrome P450 family.</text>
</comment>
<evidence type="ECO:0000256" key="6">
    <source>
        <dbReference type="ARBA" id="ARBA00023004"/>
    </source>
</evidence>
<keyword evidence="5 9" id="KW-0560">Oxidoreductase</keyword>
<protein>
    <submittedName>
        <fullName evidence="11">Related to gibberellin cluster-GA14-synthase</fullName>
    </submittedName>
</protein>
<dbReference type="InterPro" id="IPR017972">
    <property type="entry name" value="Cyt_P450_CS"/>
</dbReference>
<dbReference type="AlphaFoldDB" id="A0A1E1KZN0"/>
<name>A0A1E1KZN0_9HELO</name>
<evidence type="ECO:0000256" key="8">
    <source>
        <dbReference type="PIRSR" id="PIRSR602403-1"/>
    </source>
</evidence>
<keyword evidence="4 8" id="KW-0479">Metal-binding</keyword>
<keyword evidence="10" id="KW-1133">Transmembrane helix</keyword>
<accession>A0A1E1KZN0</accession>
<dbReference type="PANTHER" id="PTHR46206">
    <property type="entry name" value="CYTOCHROME P450"/>
    <property type="match status" value="1"/>
</dbReference>